<keyword evidence="2" id="KW-0812">Transmembrane</keyword>
<dbReference type="Pfam" id="PF22099">
    <property type="entry name" value="MRS2-like"/>
    <property type="match status" value="1"/>
</dbReference>
<dbReference type="GO" id="GO:0015095">
    <property type="term" value="F:magnesium ion transmembrane transporter activity"/>
    <property type="evidence" value="ECO:0007669"/>
    <property type="project" value="TreeGrafter"/>
</dbReference>
<feature type="transmembrane region" description="Helical" evidence="2">
    <location>
        <begin position="468"/>
        <end position="488"/>
    </location>
</feature>
<comment type="similarity">
    <text evidence="1 2">Belongs to the CorA metal ion transporter (MIT) (TC 1.A.35.5) family.</text>
</comment>
<keyword evidence="2" id="KW-0813">Transport</keyword>
<keyword evidence="2" id="KW-1133">Transmembrane helix</keyword>
<comment type="subcellular location">
    <subcellularLocation>
        <location evidence="2">Membrane</location>
        <topology evidence="2">Multi-pass membrane protein</topology>
    </subcellularLocation>
</comment>
<feature type="compositionally biased region" description="Basic and acidic residues" evidence="3">
    <location>
        <begin position="318"/>
        <end position="332"/>
    </location>
</feature>
<accession>A0AAW1PP28</accession>
<name>A0AAW1PP28_9CHLO</name>
<sequence length="551" mass="61083">MPAKPANVAMSGPVKVMNGGLVLPSIVPTPLSEAELLLRMKDPAAADSMQRVRYNPGQPRKWLRIDSVGNMTYVTADKHTLVTELSIPYRDLRMIDPLIPMPYPTALFIREKALVVNFESTRMIICKDQVLVLSAPSASHPSMGAFPTPDNPFIKDLVSRLTSKESGGDNWQVERGMPYELRALETVLMHGVKQLDTETCDLEQKAGFSLDRLQMKVSKKELENVKNVKSTLNRLLARVAKIKQVLEDILDDDHDMQDMYLARREEDAIVRQPSLDVTHFRSDSLTREEVSELARRHSIEEDGGHDASAGHAEAGTPKSHDADSSEPDDKGPEAAPLLGRNINRSRFAIIHLQAAPSPNVESDADAVGRGRLNSHSGPRPPFLERLSRDGANPVDLEDAVQTVSWTKAINMVDPHDIEECEDLLEAYFMQVDGNLSRLYILKERIEATEALISIDLDNRRNELVAFDLLLTIATVSLTLVAVIGSLFGMNLHFNGFNDDITGSSWLRLNMFAVVTITSCTTAVALFSVISLYAYKKRLLFIPGPALTKGVR</sequence>
<keyword evidence="5" id="KW-1185">Reference proteome</keyword>
<keyword evidence="2" id="KW-0406">Ion transport</keyword>
<dbReference type="PANTHER" id="PTHR13890">
    <property type="entry name" value="RNA SPLICING PROTEIN MRS2, MITOCHONDRIAL"/>
    <property type="match status" value="1"/>
</dbReference>
<keyword evidence="2" id="KW-0460">Magnesium</keyword>
<comment type="function">
    <text evidence="2">Magnesium transporter that may mediate the influx of magnesium.</text>
</comment>
<dbReference type="EMBL" id="JALJOR010000010">
    <property type="protein sequence ID" value="KAK9810373.1"/>
    <property type="molecule type" value="Genomic_DNA"/>
</dbReference>
<evidence type="ECO:0000313" key="5">
    <source>
        <dbReference type="Proteomes" id="UP001489004"/>
    </source>
</evidence>
<feature type="transmembrane region" description="Helical" evidence="2">
    <location>
        <begin position="508"/>
        <end position="534"/>
    </location>
</feature>
<evidence type="ECO:0000313" key="4">
    <source>
        <dbReference type="EMBL" id="KAK9810373.1"/>
    </source>
</evidence>
<feature type="region of interest" description="Disordered" evidence="3">
    <location>
        <begin position="358"/>
        <end position="388"/>
    </location>
</feature>
<feature type="compositionally biased region" description="Basic and acidic residues" evidence="3">
    <location>
        <begin position="282"/>
        <end position="305"/>
    </location>
</feature>
<evidence type="ECO:0000256" key="1">
    <source>
        <dbReference type="ARBA" id="ARBA00007535"/>
    </source>
</evidence>
<protein>
    <recommendedName>
        <fullName evidence="2">Magnesium transporter</fullName>
    </recommendedName>
</protein>
<dbReference type="Proteomes" id="UP001489004">
    <property type="component" value="Unassembled WGS sequence"/>
</dbReference>
<dbReference type="Gene3D" id="2.40.128.330">
    <property type="match status" value="1"/>
</dbReference>
<comment type="caution">
    <text evidence="4">The sequence shown here is derived from an EMBL/GenBank/DDBJ whole genome shotgun (WGS) entry which is preliminary data.</text>
</comment>
<keyword evidence="2" id="KW-0472">Membrane</keyword>
<feature type="region of interest" description="Disordered" evidence="3">
    <location>
        <begin position="282"/>
        <end position="337"/>
    </location>
</feature>
<reference evidence="4 5" key="1">
    <citation type="journal article" date="2024" name="Nat. Commun.">
        <title>Phylogenomics reveals the evolutionary origins of lichenization in chlorophyte algae.</title>
        <authorList>
            <person name="Puginier C."/>
            <person name="Libourel C."/>
            <person name="Otte J."/>
            <person name="Skaloud P."/>
            <person name="Haon M."/>
            <person name="Grisel S."/>
            <person name="Petersen M."/>
            <person name="Berrin J.G."/>
            <person name="Delaux P.M."/>
            <person name="Dal Grande F."/>
            <person name="Keller J."/>
        </authorList>
    </citation>
    <scope>NUCLEOTIDE SEQUENCE [LARGE SCALE GENOMIC DNA]</scope>
    <source>
        <strain evidence="4 5">SAG 2043</strain>
    </source>
</reference>
<evidence type="ECO:0000256" key="3">
    <source>
        <dbReference type="SAM" id="MobiDB-lite"/>
    </source>
</evidence>
<dbReference type="CDD" id="cd12823">
    <property type="entry name" value="Mrs2_Mfm1p-like"/>
    <property type="match status" value="1"/>
</dbReference>
<evidence type="ECO:0000256" key="2">
    <source>
        <dbReference type="RuleBase" id="RU366041"/>
    </source>
</evidence>
<dbReference type="PANTHER" id="PTHR13890:SF31">
    <property type="entry name" value="MAGNESIUM TRANSPORTER MRS2-2-RELATED"/>
    <property type="match status" value="1"/>
</dbReference>
<dbReference type="InterPro" id="IPR039204">
    <property type="entry name" value="MRS2-like"/>
</dbReference>
<dbReference type="AlphaFoldDB" id="A0AAW1PP28"/>
<proteinExistence type="inferred from homology"/>
<organism evidence="4 5">
    <name type="scientific">[Myrmecia] bisecta</name>
    <dbReference type="NCBI Taxonomy" id="41462"/>
    <lineage>
        <taxon>Eukaryota</taxon>
        <taxon>Viridiplantae</taxon>
        <taxon>Chlorophyta</taxon>
        <taxon>core chlorophytes</taxon>
        <taxon>Trebouxiophyceae</taxon>
        <taxon>Trebouxiales</taxon>
        <taxon>Trebouxiaceae</taxon>
        <taxon>Myrmecia</taxon>
    </lineage>
</organism>
<dbReference type="GO" id="GO:0016020">
    <property type="term" value="C:membrane"/>
    <property type="evidence" value="ECO:0007669"/>
    <property type="project" value="UniProtKB-SubCell"/>
</dbReference>
<dbReference type="Gene3D" id="1.20.58.340">
    <property type="entry name" value="Magnesium transport protein CorA, transmembrane region"/>
    <property type="match status" value="1"/>
</dbReference>
<gene>
    <name evidence="4" type="ORF">WJX72_009623</name>
</gene>